<accession>A6I7R5</accession>
<feature type="compositionally biased region" description="Low complexity" evidence="1">
    <location>
        <begin position="13"/>
        <end position="28"/>
    </location>
</feature>
<feature type="region of interest" description="Disordered" evidence="1">
    <location>
        <begin position="1"/>
        <end position="47"/>
    </location>
</feature>
<evidence type="ECO:0000313" key="2">
    <source>
        <dbReference type="EMBL" id="EDM17965.1"/>
    </source>
</evidence>
<dbReference type="Proteomes" id="UP000234681">
    <property type="component" value="Chromosome 1"/>
</dbReference>
<sequence>MATRAREMNALPGATASATATGAASATTPSILAEPPTATRSTATGTRVAPALPEVRRHLMVGAATTSTAAALPTATAAATATAASATRVAASAWVGRSAGCRRL</sequence>
<dbReference type="AlphaFoldDB" id="A6I7R5"/>
<protein>
    <submittedName>
        <fullName evidence="2">RCG40095</fullName>
    </submittedName>
</protein>
<evidence type="ECO:0000313" key="3">
    <source>
        <dbReference type="Proteomes" id="UP000234681"/>
    </source>
</evidence>
<organism evidence="2 3">
    <name type="scientific">Rattus norvegicus</name>
    <name type="common">Rat</name>
    <dbReference type="NCBI Taxonomy" id="10116"/>
    <lineage>
        <taxon>Eukaryota</taxon>
        <taxon>Metazoa</taxon>
        <taxon>Chordata</taxon>
        <taxon>Craniata</taxon>
        <taxon>Vertebrata</taxon>
        <taxon>Euteleostomi</taxon>
        <taxon>Mammalia</taxon>
        <taxon>Eutheria</taxon>
        <taxon>Euarchontoglires</taxon>
        <taxon>Glires</taxon>
        <taxon>Rodentia</taxon>
        <taxon>Myomorpha</taxon>
        <taxon>Muroidea</taxon>
        <taxon>Muridae</taxon>
        <taxon>Murinae</taxon>
        <taxon>Rattus</taxon>
    </lineage>
</organism>
<dbReference type="EMBL" id="CH473956">
    <property type="protein sequence ID" value="EDM17965.1"/>
    <property type="molecule type" value="Genomic_DNA"/>
</dbReference>
<gene>
    <name evidence="2" type="ORF">rCG_40095</name>
</gene>
<name>A6I7R5_RAT</name>
<evidence type="ECO:0000256" key="1">
    <source>
        <dbReference type="SAM" id="MobiDB-lite"/>
    </source>
</evidence>
<reference evidence="2 3" key="1">
    <citation type="submission" date="2005-09" db="EMBL/GenBank/DDBJ databases">
        <authorList>
            <person name="Mural R.J."/>
            <person name="Li P.W."/>
            <person name="Adams M.D."/>
            <person name="Amanatides P.G."/>
            <person name="Baden-Tillson H."/>
            <person name="Barnstead M."/>
            <person name="Chin S.H."/>
            <person name="Dew I."/>
            <person name="Evans C.A."/>
            <person name="Ferriera S."/>
            <person name="Flanigan M."/>
            <person name="Fosler C."/>
            <person name="Glodek A."/>
            <person name="Gu Z."/>
            <person name="Holt R.A."/>
            <person name="Jennings D."/>
            <person name="Kraft C.L."/>
            <person name="Lu F."/>
            <person name="Nguyen T."/>
            <person name="Nusskern D.R."/>
            <person name="Pfannkoch C.M."/>
            <person name="Sitter C."/>
            <person name="Sutton G.G."/>
            <person name="Venter J.C."/>
            <person name="Wang Z."/>
            <person name="Woodage T."/>
            <person name="Zheng X.H."/>
            <person name="Zhong F."/>
        </authorList>
    </citation>
    <scope>NUCLEOTIDE SEQUENCE [LARGE SCALE GENOMIC DNA]</scope>
    <source>
        <strain>BN</strain>
        <strain evidence="3">Sprague-Dawley</strain>
    </source>
</reference>
<proteinExistence type="predicted"/>